<name>A0ABR5Q0K6_9ACTN</name>
<keyword evidence="3" id="KW-0449">Lipoprotein</keyword>
<accession>A0ABR5Q0K6</accession>
<feature type="signal peptide" evidence="2">
    <location>
        <begin position="1"/>
        <end position="23"/>
    </location>
</feature>
<feature type="compositionally biased region" description="Low complexity" evidence="1">
    <location>
        <begin position="24"/>
        <end position="43"/>
    </location>
</feature>
<evidence type="ECO:0000313" key="4">
    <source>
        <dbReference type="Proteomes" id="UP000051927"/>
    </source>
</evidence>
<proteinExistence type="predicted"/>
<dbReference type="EMBL" id="JQCP01000004">
    <property type="protein sequence ID" value="KRO01561.1"/>
    <property type="molecule type" value="Genomic_DNA"/>
</dbReference>
<organism evidence="3 4">
    <name type="scientific">Lancefieldella rimae</name>
    <dbReference type="NCBI Taxonomy" id="1383"/>
    <lineage>
        <taxon>Bacteria</taxon>
        <taxon>Bacillati</taxon>
        <taxon>Actinomycetota</taxon>
        <taxon>Coriobacteriia</taxon>
        <taxon>Coriobacteriales</taxon>
        <taxon>Atopobiaceae</taxon>
        <taxon>Lancefieldella</taxon>
    </lineage>
</organism>
<keyword evidence="4" id="KW-1185">Reference proteome</keyword>
<evidence type="ECO:0000256" key="1">
    <source>
        <dbReference type="SAM" id="MobiDB-lite"/>
    </source>
</evidence>
<evidence type="ECO:0000313" key="3">
    <source>
        <dbReference type="EMBL" id="KRO01561.1"/>
    </source>
</evidence>
<dbReference type="Proteomes" id="UP000051927">
    <property type="component" value="Unassembled WGS sequence"/>
</dbReference>
<gene>
    <name evidence="3" type="ORF">IV60_GL001433</name>
</gene>
<dbReference type="PROSITE" id="PS51257">
    <property type="entry name" value="PROKAR_LIPOPROTEIN"/>
    <property type="match status" value="1"/>
</dbReference>
<feature type="chain" id="PRO_5045792232" evidence="2">
    <location>
        <begin position="24"/>
        <end position="165"/>
    </location>
</feature>
<feature type="region of interest" description="Disordered" evidence="1">
    <location>
        <begin position="24"/>
        <end position="60"/>
    </location>
</feature>
<evidence type="ECO:0000256" key="2">
    <source>
        <dbReference type="SAM" id="SignalP"/>
    </source>
</evidence>
<comment type="caution">
    <text evidence="3">The sequence shown here is derived from an EMBL/GenBank/DDBJ whole genome shotgun (WGS) entry which is preliminary data.</text>
</comment>
<keyword evidence="2" id="KW-0732">Signal</keyword>
<sequence>MKYQKFVMVGAGLALSLALTACGGTPQQSTQGTTQTETKQEQQAPAKKDFDGSKQAEVGEGSVMLTTAAGTTENGNVPKLTISKDTQLTQIEVDTKDLDRSAVTHIYVDGIENTKGNMGDSQKSIDLSGDALKAGDHTVEVVQFKGDDTSGEVVFYRKVSYQVAN</sequence>
<protein>
    <submittedName>
        <fullName evidence="3">Lipoprotein</fullName>
    </submittedName>
</protein>
<reference evidence="3 4" key="1">
    <citation type="journal article" date="2015" name="Genome Announc.">
        <title>Expanding the biotechnology potential of lactobacilli through comparative genomics of 213 strains and associated genera.</title>
        <authorList>
            <person name="Sun Z."/>
            <person name="Harris H.M."/>
            <person name="McCann A."/>
            <person name="Guo C."/>
            <person name="Argimon S."/>
            <person name="Zhang W."/>
            <person name="Yang X."/>
            <person name="Jeffery I.B."/>
            <person name="Cooney J.C."/>
            <person name="Kagawa T.F."/>
            <person name="Liu W."/>
            <person name="Song Y."/>
            <person name="Salvetti E."/>
            <person name="Wrobel A."/>
            <person name="Rasinkangas P."/>
            <person name="Parkhill J."/>
            <person name="Rea M.C."/>
            <person name="O'Sullivan O."/>
            <person name="Ritari J."/>
            <person name="Douillard F.P."/>
            <person name="Paul Ross R."/>
            <person name="Yang R."/>
            <person name="Briner A.E."/>
            <person name="Felis G.E."/>
            <person name="de Vos W.M."/>
            <person name="Barrangou R."/>
            <person name="Klaenhammer T.R."/>
            <person name="Caufield P.W."/>
            <person name="Cui Y."/>
            <person name="Zhang H."/>
            <person name="O'Toole P.W."/>
        </authorList>
    </citation>
    <scope>NUCLEOTIDE SEQUENCE [LARGE SCALE GENOMIC DNA]</scope>
    <source>
        <strain evidence="3 4">DSM 7090</strain>
    </source>
</reference>
<dbReference type="GeneID" id="84904912"/>
<dbReference type="RefSeq" id="WP_003149880.1">
    <property type="nucleotide sequence ID" value="NZ_JQCP01000004.1"/>
</dbReference>